<feature type="chain" id="PRO_5019802007" evidence="1">
    <location>
        <begin position="21"/>
        <end position="331"/>
    </location>
</feature>
<dbReference type="CDD" id="cd20685">
    <property type="entry name" value="CdiA-CT_Ecl_RNase-like"/>
    <property type="match status" value="1"/>
</dbReference>
<dbReference type="Gene3D" id="3.10.380.20">
    <property type="entry name" value="Novel toxin 21 (CdiA), C-terminal domain"/>
    <property type="match status" value="1"/>
</dbReference>
<dbReference type="InterPro" id="IPR038181">
    <property type="entry name" value="Ntox21_sf"/>
</dbReference>
<keyword evidence="1" id="KW-0732">Signal</keyword>
<evidence type="ECO:0000259" key="2">
    <source>
        <dbReference type="Pfam" id="PF15526"/>
    </source>
</evidence>
<dbReference type="AlphaFoldDB" id="A0A495WEE4"/>
<reference evidence="3 4" key="1">
    <citation type="submission" date="2018-10" db="EMBL/GenBank/DDBJ databases">
        <title>Genomic Encyclopedia of Archaeal and Bacterial Type Strains, Phase II (KMG-II): from individual species to whole genera.</title>
        <authorList>
            <person name="Goeker M."/>
        </authorList>
    </citation>
    <scope>NUCLEOTIDE SEQUENCE [LARGE SCALE GENOMIC DNA]</scope>
    <source>
        <strain evidence="3 4">NSB1</strain>
    </source>
</reference>
<feature type="domain" description="Novel toxin 21" evidence="2">
    <location>
        <begin position="271"/>
        <end position="329"/>
    </location>
</feature>
<dbReference type="Gene3D" id="2.180.10.10">
    <property type="entry name" value="RHS repeat-associated core"/>
    <property type="match status" value="1"/>
</dbReference>
<dbReference type="RefSeq" id="WP_022600417.1">
    <property type="nucleotide sequence ID" value="NZ_KI440783.1"/>
</dbReference>
<dbReference type="Pfam" id="PF15526">
    <property type="entry name" value="Ntox21"/>
    <property type="match status" value="1"/>
</dbReference>
<comment type="caution">
    <text evidence="3">The sequence shown here is derived from an EMBL/GenBank/DDBJ whole genome shotgun (WGS) entry which is preliminary data.</text>
</comment>
<gene>
    <name evidence="3" type="ORF">BC742_0916</name>
</gene>
<dbReference type="InterPro" id="IPR028190">
    <property type="entry name" value="Ntox21"/>
</dbReference>
<keyword evidence="4" id="KW-1185">Reference proteome</keyword>
<protein>
    <submittedName>
        <fullName evidence="3">Putative RNase toxin 21 of polymorphic toxin system</fullName>
    </submittedName>
</protein>
<evidence type="ECO:0000313" key="3">
    <source>
        <dbReference type="EMBL" id="RKT59986.1"/>
    </source>
</evidence>
<dbReference type="Proteomes" id="UP000269493">
    <property type="component" value="Unassembled WGS sequence"/>
</dbReference>
<sequence length="331" mass="35362">MRKAFLSTLLCAFCCLTTWAQDNKSNENPFAEIGIRASVASFSKNPEFHDRNRTVEIGSVLFDTKTGEVIGLIDESVPGISPDVTSMSIDPNCERYYSISPYAYALNNPVRFVDPDGRDPKDKVVGFGIGLLTNIIPGTGELRDRYSPTDPDDYNNALRNVDNAAIVLGSGMIDAGGGGMAMGGAIAVSGLAVTAVSGGTAAIAGLPTAVVGETLVGAGTATASTGAILMANGNKNRNEGYNRGKSKANEITFIQGKKGHEIKITVKIPEGYRLINERGKAKIFYNGKNYISPDIDGHNGGIWKMGKTIKDLNSKDRRMGTFDENLNRIKK</sequence>
<feature type="signal peptide" evidence="1">
    <location>
        <begin position="1"/>
        <end position="20"/>
    </location>
</feature>
<dbReference type="EMBL" id="RBXN01000002">
    <property type="protein sequence ID" value="RKT59986.1"/>
    <property type="molecule type" value="Genomic_DNA"/>
</dbReference>
<accession>A0A495WEE4</accession>
<dbReference type="GeneID" id="92928471"/>
<name>A0A495WEE4_9BACT</name>
<evidence type="ECO:0000313" key="4">
    <source>
        <dbReference type="Proteomes" id="UP000269493"/>
    </source>
</evidence>
<evidence type="ECO:0000256" key="1">
    <source>
        <dbReference type="SAM" id="SignalP"/>
    </source>
</evidence>
<organism evidence="3 4">
    <name type="scientific">Coprobacter fastidiosus NSB1 = JCM 33896</name>
    <dbReference type="NCBI Taxonomy" id="1349822"/>
    <lineage>
        <taxon>Bacteria</taxon>
        <taxon>Pseudomonadati</taxon>
        <taxon>Bacteroidota</taxon>
        <taxon>Bacteroidia</taxon>
        <taxon>Bacteroidales</taxon>
        <taxon>Barnesiellaceae</taxon>
        <taxon>Coprobacter</taxon>
    </lineage>
</organism>
<proteinExistence type="predicted"/>